<evidence type="ECO:0000313" key="2">
    <source>
        <dbReference type="Proteomes" id="UP000076967"/>
    </source>
</evidence>
<dbReference type="OrthoDB" id="9800398at2"/>
<protein>
    <recommendedName>
        <fullName evidence="3">Mor transcription activator domain-containing protein</fullName>
    </recommendedName>
</protein>
<dbReference type="NCBIfam" id="NF040785">
    <property type="entry name" value="CD3324_fam"/>
    <property type="match status" value="1"/>
</dbReference>
<comment type="caution">
    <text evidence="1">The sequence shown here is derived from an EMBL/GenBank/DDBJ whole genome shotgun (WGS) entry which is preliminary data.</text>
</comment>
<gene>
    <name evidence="1" type="ORF">PGLA_24300</name>
</gene>
<organism evidence="1 2">
    <name type="scientific">Paenibacillus glacialis</name>
    <dbReference type="NCBI Taxonomy" id="494026"/>
    <lineage>
        <taxon>Bacteria</taxon>
        <taxon>Bacillati</taxon>
        <taxon>Bacillota</taxon>
        <taxon>Bacilli</taxon>
        <taxon>Bacillales</taxon>
        <taxon>Paenibacillaceae</taxon>
        <taxon>Paenibacillus</taxon>
    </lineage>
</organism>
<dbReference type="InterPro" id="IPR009057">
    <property type="entry name" value="Homeodomain-like_sf"/>
</dbReference>
<evidence type="ECO:0000313" key="1">
    <source>
        <dbReference type="EMBL" id="OAB34026.1"/>
    </source>
</evidence>
<reference evidence="1 2" key="1">
    <citation type="submission" date="2016-03" db="EMBL/GenBank/DDBJ databases">
        <title>Draft genome sequence of Paenibacillus glacialis DSM 22343.</title>
        <authorList>
            <person name="Shin S.-K."/>
            <person name="Yi H."/>
        </authorList>
    </citation>
    <scope>NUCLEOTIDE SEQUENCE [LARGE SCALE GENOMIC DNA]</scope>
    <source>
        <strain evidence="1 2">DSM 22343</strain>
    </source>
</reference>
<dbReference type="Proteomes" id="UP000076967">
    <property type="component" value="Unassembled WGS sequence"/>
</dbReference>
<name>A0A168DAC9_9BACL</name>
<sequence length="88" mass="10347">MKYVNADIIFPEELVKEIQKYIHGGMVYIPKAEGLRKKWGENSGNRKYYSHRNDEIRHEFSVGATIDQLSDQFYLSCDSIKKIVYSKK</sequence>
<proteinExistence type="predicted"/>
<dbReference type="AlphaFoldDB" id="A0A168DAC9"/>
<dbReference type="STRING" id="494026.PGLA_24300"/>
<dbReference type="EMBL" id="LVJH01000070">
    <property type="protein sequence ID" value="OAB34026.1"/>
    <property type="molecule type" value="Genomic_DNA"/>
</dbReference>
<dbReference type="RefSeq" id="WP_068537769.1">
    <property type="nucleotide sequence ID" value="NZ_LVJH01000070.1"/>
</dbReference>
<dbReference type="PANTHER" id="PTHR37812">
    <property type="entry name" value="MU-LIKE PROPHAGE FLUMU PROTEIN C"/>
    <property type="match status" value="1"/>
</dbReference>
<dbReference type="SUPFAM" id="SSF46689">
    <property type="entry name" value="Homeodomain-like"/>
    <property type="match status" value="1"/>
</dbReference>
<accession>A0A168DAC9</accession>
<dbReference type="InterPro" id="IPR052411">
    <property type="entry name" value="c-mor_Regulatory_Protein"/>
</dbReference>
<keyword evidence="2" id="KW-1185">Reference proteome</keyword>
<dbReference type="InterPro" id="IPR049739">
    <property type="entry name" value="YraL-like"/>
</dbReference>
<dbReference type="PANTHER" id="PTHR37812:SF1">
    <property type="entry name" value="MU-LIKE PROPHAGE FLUMU PROTEIN C"/>
    <property type="match status" value="1"/>
</dbReference>
<evidence type="ECO:0008006" key="3">
    <source>
        <dbReference type="Google" id="ProtNLM"/>
    </source>
</evidence>